<evidence type="ECO:0000256" key="1">
    <source>
        <dbReference type="SAM" id="Coils"/>
    </source>
</evidence>
<dbReference type="OrthoDB" id="5770440at2"/>
<dbReference type="RefSeq" id="WP_091331612.1">
    <property type="nucleotide sequence ID" value="NZ_FNOW01000002.1"/>
</dbReference>
<name>A0A1H3B6N9_ALLWA</name>
<reference evidence="4" key="1">
    <citation type="submission" date="2016-10" db="EMBL/GenBank/DDBJ databases">
        <authorList>
            <person name="Varghese N."/>
            <person name="Submissions S."/>
        </authorList>
    </citation>
    <scope>NUCLEOTIDE SEQUENCE [LARGE SCALE GENOMIC DNA]</scope>
    <source>
        <strain evidence="4">DSM 173</strain>
    </source>
</reference>
<evidence type="ECO:0000256" key="2">
    <source>
        <dbReference type="SAM" id="MobiDB-lite"/>
    </source>
</evidence>
<proteinExistence type="predicted"/>
<accession>A0A1H3B6N9</accession>
<dbReference type="STRING" id="61595.SAMN05421644_10258"/>
<evidence type="ECO:0000313" key="4">
    <source>
        <dbReference type="Proteomes" id="UP000198672"/>
    </source>
</evidence>
<feature type="coiled-coil region" evidence="1">
    <location>
        <begin position="1"/>
        <end position="35"/>
    </location>
</feature>
<keyword evidence="4" id="KW-1185">Reference proteome</keyword>
<dbReference type="Proteomes" id="UP000198672">
    <property type="component" value="Unassembled WGS sequence"/>
</dbReference>
<gene>
    <name evidence="3" type="ORF">SAMN05421644_10258</name>
</gene>
<organism evidence="3 4">
    <name type="scientific">Allochromatium warmingii</name>
    <name type="common">Chromatium warmingii</name>
    <dbReference type="NCBI Taxonomy" id="61595"/>
    <lineage>
        <taxon>Bacteria</taxon>
        <taxon>Pseudomonadati</taxon>
        <taxon>Pseudomonadota</taxon>
        <taxon>Gammaproteobacteria</taxon>
        <taxon>Chromatiales</taxon>
        <taxon>Chromatiaceae</taxon>
        <taxon>Allochromatium</taxon>
    </lineage>
</organism>
<sequence>MEYNNLSLEELQRQLQEADAKRSELEKVLEGKRQEGKGEIVERIKSIILDNGYDPEDIMSLVLRRRRKFLGSRQYRHYVDPNNPDNVYSRGVLPGWMKSRMIEQGYDPSSKEDRETFKSNSLRLVEPQG</sequence>
<feature type="region of interest" description="Disordered" evidence="2">
    <location>
        <begin position="105"/>
        <end position="129"/>
    </location>
</feature>
<dbReference type="GO" id="GO:0003677">
    <property type="term" value="F:DNA binding"/>
    <property type="evidence" value="ECO:0007669"/>
    <property type="project" value="UniProtKB-KW"/>
</dbReference>
<keyword evidence="1" id="KW-0175">Coiled coil</keyword>
<evidence type="ECO:0000313" key="3">
    <source>
        <dbReference type="EMBL" id="SDX37616.1"/>
    </source>
</evidence>
<protein>
    <submittedName>
        <fullName evidence="3">DNA-binding protein H-NS</fullName>
    </submittedName>
</protein>
<keyword evidence="3" id="KW-0238">DNA-binding</keyword>
<dbReference type="EMBL" id="FNOW01000002">
    <property type="protein sequence ID" value="SDX37616.1"/>
    <property type="molecule type" value="Genomic_DNA"/>
</dbReference>
<dbReference type="AlphaFoldDB" id="A0A1H3B6N9"/>